<reference evidence="4" key="1">
    <citation type="journal article" date="2019" name="Int. J. Syst. Evol. Microbiol.">
        <title>The Global Catalogue of Microorganisms (GCM) 10K type strain sequencing project: providing services to taxonomists for standard genome sequencing and annotation.</title>
        <authorList>
            <consortium name="The Broad Institute Genomics Platform"/>
            <consortium name="The Broad Institute Genome Sequencing Center for Infectious Disease"/>
            <person name="Wu L."/>
            <person name="Ma J."/>
        </authorList>
    </citation>
    <scope>NUCLEOTIDE SEQUENCE [LARGE SCALE GENOMIC DNA]</scope>
    <source>
        <strain evidence="4">CGMCC 1.13587</strain>
    </source>
</reference>
<protein>
    <submittedName>
        <fullName evidence="3">Prepilin-type N-terminal cleavage/methylation domain-containing protein</fullName>
    </submittedName>
</protein>
<dbReference type="InterPro" id="IPR012902">
    <property type="entry name" value="N_methyl_site"/>
</dbReference>
<evidence type="ECO:0000256" key="2">
    <source>
        <dbReference type="SAM" id="Phobius"/>
    </source>
</evidence>
<dbReference type="EMBL" id="JBHSNG010000004">
    <property type="protein sequence ID" value="MFC5580671.1"/>
    <property type="molecule type" value="Genomic_DNA"/>
</dbReference>
<proteinExistence type="predicted"/>
<feature type="region of interest" description="Disordered" evidence="1">
    <location>
        <begin position="1"/>
        <end position="40"/>
    </location>
</feature>
<accession>A0ABW0SWE4</accession>
<keyword evidence="2" id="KW-0472">Membrane</keyword>
<gene>
    <name evidence="3" type="ORF">ACFPPB_06050</name>
</gene>
<dbReference type="Pfam" id="PF07963">
    <property type="entry name" value="N_methyl"/>
    <property type="match status" value="1"/>
</dbReference>
<keyword evidence="4" id="KW-1185">Reference proteome</keyword>
<evidence type="ECO:0000313" key="4">
    <source>
        <dbReference type="Proteomes" id="UP001596111"/>
    </source>
</evidence>
<feature type="transmembrane region" description="Helical" evidence="2">
    <location>
        <begin position="47"/>
        <end position="67"/>
    </location>
</feature>
<keyword evidence="2" id="KW-1133">Transmembrane helix</keyword>
<evidence type="ECO:0000256" key="1">
    <source>
        <dbReference type="SAM" id="MobiDB-lite"/>
    </source>
</evidence>
<keyword evidence="2" id="KW-0812">Transmembrane</keyword>
<dbReference type="Proteomes" id="UP001596111">
    <property type="component" value="Unassembled WGS sequence"/>
</dbReference>
<dbReference type="PROSITE" id="PS00409">
    <property type="entry name" value="PROKAR_NTER_METHYL"/>
    <property type="match status" value="1"/>
</dbReference>
<sequence length="178" mass="18912">MKTGSRESGVGNRHGARAPSPCFCHSRRPSGSPPAGFPTPHSRHQGGFSLLEVIAAIMLLAIAFTALMKVAGASISLTQNAAEHSQAAMRARSLLDSAFVGEPIKPGSSSGRFDRQYRWQLDVTPWNEAGNAPPGTPLHLYQLDLDVSWGAPAHPRSAHFRTLRLGGPNVAANAQAFP</sequence>
<name>A0ABW0SWE4_9GAMM</name>
<comment type="caution">
    <text evidence="3">The sequence shown here is derived from an EMBL/GenBank/DDBJ whole genome shotgun (WGS) entry which is preliminary data.</text>
</comment>
<organism evidence="3 4">
    <name type="scientific">Rhodanobacter terrae</name>
    <dbReference type="NCBI Taxonomy" id="418647"/>
    <lineage>
        <taxon>Bacteria</taxon>
        <taxon>Pseudomonadati</taxon>
        <taxon>Pseudomonadota</taxon>
        <taxon>Gammaproteobacteria</taxon>
        <taxon>Lysobacterales</taxon>
        <taxon>Rhodanobacteraceae</taxon>
        <taxon>Rhodanobacter</taxon>
    </lineage>
</organism>
<evidence type="ECO:0000313" key="3">
    <source>
        <dbReference type="EMBL" id="MFC5580671.1"/>
    </source>
</evidence>
<dbReference type="NCBIfam" id="TIGR02532">
    <property type="entry name" value="IV_pilin_GFxxxE"/>
    <property type="match status" value="1"/>
</dbReference>
<dbReference type="RefSeq" id="WP_377325360.1">
    <property type="nucleotide sequence ID" value="NZ_JBHSNG010000004.1"/>
</dbReference>